<comment type="cofactor">
    <cofactor evidence="7">
        <name>Zn(2+)</name>
        <dbReference type="ChEBI" id="CHEBI:29105"/>
    </cofactor>
    <text evidence="7">Binds 1 zinc ion.</text>
</comment>
<dbReference type="InterPro" id="IPR023091">
    <property type="entry name" value="MetalPrtase_cat_dom_sf_prd"/>
</dbReference>
<keyword evidence="2 7" id="KW-0540">Nuclease</keyword>
<keyword evidence="4 7" id="KW-0255">Endonuclease</keyword>
<dbReference type="NCBIfam" id="TIGR00043">
    <property type="entry name" value="rRNA maturation RNase YbeY"/>
    <property type="match status" value="1"/>
</dbReference>
<feature type="binding site" evidence="7">
    <location>
        <position position="113"/>
    </location>
    <ligand>
        <name>Zn(2+)</name>
        <dbReference type="ChEBI" id="CHEBI:29105"/>
        <note>catalytic</note>
    </ligand>
</feature>
<dbReference type="STRING" id="742817.HMPREF9449_02426"/>
<dbReference type="EMBL" id="ADMC01000025">
    <property type="protein sequence ID" value="EHP46809.1"/>
    <property type="molecule type" value="Genomic_DNA"/>
</dbReference>
<feature type="binding site" evidence="7">
    <location>
        <position position="109"/>
    </location>
    <ligand>
        <name>Zn(2+)</name>
        <dbReference type="ChEBI" id="CHEBI:29105"/>
        <note>catalytic</note>
    </ligand>
</feature>
<dbReference type="PANTHER" id="PTHR46986:SF1">
    <property type="entry name" value="ENDORIBONUCLEASE YBEY, CHLOROPLASTIC"/>
    <property type="match status" value="1"/>
</dbReference>
<evidence type="ECO:0000256" key="1">
    <source>
        <dbReference type="ARBA" id="ARBA00010875"/>
    </source>
</evidence>
<dbReference type="GeneID" id="98069965"/>
<dbReference type="AlphaFoldDB" id="H1DJ47"/>
<dbReference type="PANTHER" id="PTHR46986">
    <property type="entry name" value="ENDORIBONUCLEASE YBEY, CHLOROPLASTIC"/>
    <property type="match status" value="1"/>
</dbReference>
<dbReference type="PROSITE" id="PS01306">
    <property type="entry name" value="UPF0054"/>
    <property type="match status" value="1"/>
</dbReference>
<dbReference type="Proteomes" id="UP000004892">
    <property type="component" value="Unassembled WGS sequence"/>
</dbReference>
<evidence type="ECO:0000256" key="6">
    <source>
        <dbReference type="ARBA" id="ARBA00022833"/>
    </source>
</evidence>
<dbReference type="HAMAP" id="MF_00009">
    <property type="entry name" value="Endoribonucl_YbeY"/>
    <property type="match status" value="1"/>
</dbReference>
<comment type="subcellular location">
    <subcellularLocation>
        <location evidence="7">Cytoplasm</location>
    </subcellularLocation>
</comment>
<comment type="similarity">
    <text evidence="1 7">Belongs to the endoribonuclease YbeY family.</text>
</comment>
<accession>H1DJ47</accession>
<organism evidence="8 9">
    <name type="scientific">Odoribacter laneus YIT 12061</name>
    <dbReference type="NCBI Taxonomy" id="742817"/>
    <lineage>
        <taxon>Bacteria</taxon>
        <taxon>Pseudomonadati</taxon>
        <taxon>Bacteroidota</taxon>
        <taxon>Bacteroidia</taxon>
        <taxon>Bacteroidales</taxon>
        <taxon>Odoribacteraceae</taxon>
        <taxon>Odoribacter</taxon>
    </lineage>
</organism>
<dbReference type="EC" id="3.1.-.-" evidence="7"/>
<gene>
    <name evidence="7" type="primary">ybeY</name>
    <name evidence="8" type="ORF">HMPREF9449_02426</name>
</gene>
<dbReference type="Pfam" id="PF02130">
    <property type="entry name" value="YbeY"/>
    <property type="match status" value="1"/>
</dbReference>
<evidence type="ECO:0000313" key="8">
    <source>
        <dbReference type="EMBL" id="EHP46809.1"/>
    </source>
</evidence>
<dbReference type="HOGENOM" id="CLU_106710_3_3_10"/>
<dbReference type="PATRIC" id="fig|742817.3.peg.2597"/>
<keyword evidence="3 7" id="KW-0479">Metal-binding</keyword>
<dbReference type="GO" id="GO:0006364">
    <property type="term" value="P:rRNA processing"/>
    <property type="evidence" value="ECO:0007669"/>
    <property type="project" value="UniProtKB-UniRule"/>
</dbReference>
<dbReference type="GO" id="GO:0005737">
    <property type="term" value="C:cytoplasm"/>
    <property type="evidence" value="ECO:0007669"/>
    <property type="project" value="UniProtKB-SubCell"/>
</dbReference>
<evidence type="ECO:0000256" key="4">
    <source>
        <dbReference type="ARBA" id="ARBA00022759"/>
    </source>
</evidence>
<evidence type="ECO:0000256" key="3">
    <source>
        <dbReference type="ARBA" id="ARBA00022723"/>
    </source>
</evidence>
<evidence type="ECO:0000256" key="2">
    <source>
        <dbReference type="ARBA" id="ARBA00022722"/>
    </source>
</evidence>
<dbReference type="RefSeq" id="WP_009137572.1">
    <property type="nucleotide sequence ID" value="NZ_JH594596.1"/>
</dbReference>
<dbReference type="GO" id="GO:0004521">
    <property type="term" value="F:RNA endonuclease activity"/>
    <property type="evidence" value="ECO:0007669"/>
    <property type="project" value="UniProtKB-UniRule"/>
</dbReference>
<keyword evidence="5 7" id="KW-0378">Hydrolase</keyword>
<sequence length="151" mass="17900">MREVLFYNEGIAYPDFFSEDLLNEWLDSIARYYSRKIGSLSFIFCNDSYILNINQTYLNHDYYTDVITFDYCQDGFLSGDIFISLDTVLSNSLQFNTLFIDEFHRVFCHSVLHLIGFKDKTELDSTEMRENENLCLELLKTIRNDKFITQV</sequence>
<keyword evidence="7" id="KW-0698">rRNA processing</keyword>
<dbReference type="Gene3D" id="3.40.390.30">
    <property type="entry name" value="Metalloproteases ('zincins'), catalytic domain"/>
    <property type="match status" value="1"/>
</dbReference>
<dbReference type="GO" id="GO:0008270">
    <property type="term" value="F:zinc ion binding"/>
    <property type="evidence" value="ECO:0007669"/>
    <property type="project" value="UniProtKB-UniRule"/>
</dbReference>
<name>H1DJ47_9BACT</name>
<dbReference type="InterPro" id="IPR020549">
    <property type="entry name" value="YbeY_CS"/>
</dbReference>
<keyword evidence="6 7" id="KW-0862">Zinc</keyword>
<comment type="function">
    <text evidence="7">Single strand-specific metallo-endoribonuclease involved in late-stage 70S ribosome quality control and in maturation of the 3' terminus of the 16S rRNA.</text>
</comment>
<proteinExistence type="inferred from homology"/>
<evidence type="ECO:0000256" key="5">
    <source>
        <dbReference type="ARBA" id="ARBA00022801"/>
    </source>
</evidence>
<keyword evidence="7" id="KW-0963">Cytoplasm</keyword>
<feature type="binding site" evidence="7">
    <location>
        <position position="119"/>
    </location>
    <ligand>
        <name>Zn(2+)</name>
        <dbReference type="ChEBI" id="CHEBI:29105"/>
        <note>catalytic</note>
    </ligand>
</feature>
<keyword evidence="9" id="KW-1185">Reference proteome</keyword>
<protein>
    <recommendedName>
        <fullName evidence="7">Endoribonuclease YbeY</fullName>
        <ecNumber evidence="7">3.1.-.-</ecNumber>
    </recommendedName>
</protein>
<dbReference type="SUPFAM" id="SSF55486">
    <property type="entry name" value="Metalloproteases ('zincins'), catalytic domain"/>
    <property type="match status" value="1"/>
</dbReference>
<dbReference type="GO" id="GO:0004222">
    <property type="term" value="F:metalloendopeptidase activity"/>
    <property type="evidence" value="ECO:0007669"/>
    <property type="project" value="InterPro"/>
</dbReference>
<dbReference type="eggNOG" id="COG0319">
    <property type="taxonomic scope" value="Bacteria"/>
</dbReference>
<evidence type="ECO:0000256" key="7">
    <source>
        <dbReference type="HAMAP-Rule" id="MF_00009"/>
    </source>
</evidence>
<comment type="caution">
    <text evidence="8">The sequence shown here is derived from an EMBL/GenBank/DDBJ whole genome shotgun (WGS) entry which is preliminary data.</text>
</comment>
<reference evidence="8 9" key="1">
    <citation type="submission" date="2012-01" db="EMBL/GenBank/DDBJ databases">
        <title>The Genome Sequence of Odoribacter laneus YIT 12061.</title>
        <authorList>
            <consortium name="The Broad Institute Genome Sequencing Platform"/>
            <person name="Earl A."/>
            <person name="Ward D."/>
            <person name="Feldgarden M."/>
            <person name="Gevers D."/>
            <person name="Morotomi M."/>
            <person name="Young S.K."/>
            <person name="Zeng Q."/>
            <person name="Gargeya S."/>
            <person name="Fitzgerald M."/>
            <person name="Haas B."/>
            <person name="Abouelleil A."/>
            <person name="Alvarado L."/>
            <person name="Arachchi H.M."/>
            <person name="Berlin A."/>
            <person name="Chapman S.B."/>
            <person name="Gearin G."/>
            <person name="Goldberg J."/>
            <person name="Griggs A."/>
            <person name="Gujja S."/>
            <person name="Hansen M."/>
            <person name="Heiman D."/>
            <person name="Howarth C."/>
            <person name="Larimer J."/>
            <person name="Lui A."/>
            <person name="MacDonald P.J.P."/>
            <person name="McCowen C."/>
            <person name="Montmayeur A."/>
            <person name="Murphy C."/>
            <person name="Neiman D."/>
            <person name="Pearson M."/>
            <person name="Priest M."/>
            <person name="Roberts A."/>
            <person name="Saif S."/>
            <person name="Shea T."/>
            <person name="Sisk P."/>
            <person name="Stolte C."/>
            <person name="Sykes S."/>
            <person name="Wortman J."/>
            <person name="Nusbaum C."/>
            <person name="Birren B."/>
        </authorList>
    </citation>
    <scope>NUCLEOTIDE SEQUENCE [LARGE SCALE GENOMIC DNA]</scope>
    <source>
        <strain evidence="8 9">YIT 12061</strain>
    </source>
</reference>
<evidence type="ECO:0000313" key="9">
    <source>
        <dbReference type="Proteomes" id="UP000004892"/>
    </source>
</evidence>
<dbReference type="InterPro" id="IPR002036">
    <property type="entry name" value="YbeY"/>
</dbReference>
<keyword evidence="7" id="KW-0690">Ribosome biogenesis</keyword>